<proteinExistence type="predicted"/>
<accession>A0A6J4PSJ2</accession>
<protein>
    <submittedName>
        <fullName evidence="1">Uncharacterized protein</fullName>
    </submittedName>
</protein>
<reference evidence="1" key="1">
    <citation type="submission" date="2020-02" db="EMBL/GenBank/DDBJ databases">
        <authorList>
            <person name="Meier V. D."/>
        </authorList>
    </citation>
    <scope>NUCLEOTIDE SEQUENCE</scope>
    <source>
        <strain evidence="1">AVDCRST_MAG94</strain>
    </source>
</reference>
<sequence>MHRTPDALVPFYGLQAFVFVDEWHVRQGTKASVAAKAFAVHRETKLHAWVSDSF</sequence>
<dbReference type="EMBL" id="CADCTY010002349">
    <property type="protein sequence ID" value="CAA9418401.1"/>
    <property type="molecule type" value="Genomic_DNA"/>
</dbReference>
<evidence type="ECO:0000313" key="1">
    <source>
        <dbReference type="EMBL" id="CAA9418401.1"/>
    </source>
</evidence>
<name>A0A6J4PSJ2_9CYAN</name>
<organism evidence="1">
    <name type="scientific">uncultured Leptolyngbya sp</name>
    <dbReference type="NCBI Taxonomy" id="332963"/>
    <lineage>
        <taxon>Bacteria</taxon>
        <taxon>Bacillati</taxon>
        <taxon>Cyanobacteriota</taxon>
        <taxon>Cyanophyceae</taxon>
        <taxon>Leptolyngbyales</taxon>
        <taxon>Leptolyngbyaceae</taxon>
        <taxon>Leptolyngbya group</taxon>
        <taxon>Leptolyngbya</taxon>
        <taxon>environmental samples</taxon>
    </lineage>
</organism>
<dbReference type="AlphaFoldDB" id="A0A6J4PSJ2"/>
<gene>
    <name evidence="1" type="ORF">AVDCRST_MAG94-6839</name>
</gene>